<evidence type="ECO:0000256" key="2">
    <source>
        <dbReference type="SAM" id="SignalP"/>
    </source>
</evidence>
<feature type="chain" id="PRO_5038401199" evidence="2">
    <location>
        <begin position="24"/>
        <end position="238"/>
    </location>
</feature>
<gene>
    <name evidence="3" type="ORF">FHU39_000651</name>
</gene>
<accession>A0A839MZX5</accession>
<keyword evidence="4" id="KW-1185">Reference proteome</keyword>
<name>A0A839MZX5_9MICO</name>
<proteinExistence type="predicted"/>
<protein>
    <submittedName>
        <fullName evidence="3">Uncharacterized protein</fullName>
    </submittedName>
</protein>
<sequence length="238" mass="23770">MTTKLRGMTLAAAAVALVAPLAACNSEGGSVGTSSAVAPTSTSGPTMTKVSPIASPPSTTSSAATTTSSTASPTSTTTTEQADRVIHVKSRAGFMVGPTKAACLLNAAGVTCADGMDKPYDIPGVKCPSDDVAINAAILNADGEVGGACGGDVAYLPESGDAAWASGLGLQKVHGAPVLTQHVILVDDASNITCKVSTLNENWLDCAYQEGVIRMTIKPTGVAFQGATPKLLDSTVNS</sequence>
<feature type="compositionally biased region" description="Polar residues" evidence="1">
    <location>
        <begin position="32"/>
        <end position="49"/>
    </location>
</feature>
<feature type="region of interest" description="Disordered" evidence="1">
    <location>
        <begin position="28"/>
        <end position="83"/>
    </location>
</feature>
<feature type="signal peptide" evidence="2">
    <location>
        <begin position="1"/>
        <end position="23"/>
    </location>
</feature>
<reference evidence="3 4" key="1">
    <citation type="submission" date="2020-08" db="EMBL/GenBank/DDBJ databases">
        <title>Sequencing the genomes of 1000 actinobacteria strains.</title>
        <authorList>
            <person name="Klenk H.-P."/>
        </authorList>
    </citation>
    <scope>NUCLEOTIDE SEQUENCE [LARGE SCALE GENOMIC DNA]</scope>
    <source>
        <strain evidence="3 4">DSM 105369</strain>
    </source>
</reference>
<feature type="compositionally biased region" description="Low complexity" evidence="1">
    <location>
        <begin position="51"/>
        <end position="79"/>
    </location>
</feature>
<organism evidence="3 4">
    <name type="scientific">Flexivirga oryzae</name>
    <dbReference type="NCBI Taxonomy" id="1794944"/>
    <lineage>
        <taxon>Bacteria</taxon>
        <taxon>Bacillati</taxon>
        <taxon>Actinomycetota</taxon>
        <taxon>Actinomycetes</taxon>
        <taxon>Micrococcales</taxon>
        <taxon>Dermacoccaceae</taxon>
        <taxon>Flexivirga</taxon>
    </lineage>
</organism>
<evidence type="ECO:0000256" key="1">
    <source>
        <dbReference type="SAM" id="MobiDB-lite"/>
    </source>
</evidence>
<dbReference type="AlphaFoldDB" id="A0A839MZX5"/>
<dbReference type="Proteomes" id="UP000559182">
    <property type="component" value="Unassembled WGS sequence"/>
</dbReference>
<comment type="caution">
    <text evidence="3">The sequence shown here is derived from an EMBL/GenBank/DDBJ whole genome shotgun (WGS) entry which is preliminary data.</text>
</comment>
<dbReference type="EMBL" id="JACHVQ010000001">
    <property type="protein sequence ID" value="MBB2890667.1"/>
    <property type="molecule type" value="Genomic_DNA"/>
</dbReference>
<evidence type="ECO:0000313" key="3">
    <source>
        <dbReference type="EMBL" id="MBB2890667.1"/>
    </source>
</evidence>
<keyword evidence="2" id="KW-0732">Signal</keyword>
<dbReference type="RefSeq" id="WP_183318937.1">
    <property type="nucleotide sequence ID" value="NZ_JACHVQ010000001.1"/>
</dbReference>
<evidence type="ECO:0000313" key="4">
    <source>
        <dbReference type="Proteomes" id="UP000559182"/>
    </source>
</evidence>